<dbReference type="Ensembl" id="ENSCCAT00000026372.1">
    <property type="protein sequence ID" value="ENSCCAP00000008990.1"/>
    <property type="gene ID" value="ENSCCAG00000022228.1"/>
</dbReference>
<dbReference type="GeneTree" id="ENSGT00390000002000"/>
<dbReference type="AlphaFoldDB" id="A0A2K5PZD3"/>
<reference evidence="2" key="2">
    <citation type="submission" date="2025-09" db="UniProtKB">
        <authorList>
            <consortium name="Ensembl"/>
        </authorList>
    </citation>
    <scope>IDENTIFICATION</scope>
</reference>
<gene>
    <name evidence="2" type="primary">PRR29</name>
</gene>
<evidence type="ECO:0000313" key="2">
    <source>
        <dbReference type="Ensembl" id="ENSCCAP00000008990.1"/>
    </source>
</evidence>
<dbReference type="PANTHER" id="PTHR28604">
    <property type="match status" value="1"/>
</dbReference>
<feature type="domain" description="DUF4587" evidence="1">
    <location>
        <begin position="39"/>
        <end position="111"/>
    </location>
</feature>
<dbReference type="InterPro" id="IPR038915">
    <property type="entry name" value="PRR29-like"/>
</dbReference>
<dbReference type="Proteomes" id="UP000233040">
    <property type="component" value="Unassembled WGS sequence"/>
</dbReference>
<accession>A0A2K5PZD3</accession>
<organism evidence="2 3">
    <name type="scientific">Cebus imitator</name>
    <name type="common">Panamanian white-faced capuchin</name>
    <name type="synonym">Cebus capucinus imitator</name>
    <dbReference type="NCBI Taxonomy" id="2715852"/>
    <lineage>
        <taxon>Eukaryota</taxon>
        <taxon>Metazoa</taxon>
        <taxon>Chordata</taxon>
        <taxon>Craniata</taxon>
        <taxon>Vertebrata</taxon>
        <taxon>Euteleostomi</taxon>
        <taxon>Mammalia</taxon>
        <taxon>Eutheria</taxon>
        <taxon>Euarchontoglires</taxon>
        <taxon>Primates</taxon>
        <taxon>Haplorrhini</taxon>
        <taxon>Platyrrhini</taxon>
        <taxon>Cebidae</taxon>
        <taxon>Cebinae</taxon>
        <taxon>Cebus</taxon>
    </lineage>
</organism>
<evidence type="ECO:0000313" key="3">
    <source>
        <dbReference type="Proteomes" id="UP000233040"/>
    </source>
</evidence>
<dbReference type="PANTHER" id="PTHR28604:SF1">
    <property type="entry name" value="PROLINE-RICH PROTEIN 29"/>
    <property type="match status" value="1"/>
</dbReference>
<dbReference type="Pfam" id="PF15248">
    <property type="entry name" value="DUF4587"/>
    <property type="match status" value="1"/>
</dbReference>
<keyword evidence="3" id="KW-1185">Reference proteome</keyword>
<reference evidence="2" key="1">
    <citation type="submission" date="2025-08" db="UniProtKB">
        <authorList>
            <consortium name="Ensembl"/>
        </authorList>
    </citation>
    <scope>IDENTIFICATION</scope>
</reference>
<sequence length="230" mass="25524">MASGAGRSWGRSPPQSAAATPWVTVLQPLSWAVPPAPLQPGRVKEDLLELMMLQNAQMHQLLLSRLVAGALQPGPASPCPQVYLEVPQEEPEEEEEMDMQEKGLLVFHHHYLSYPMPSPSALLPWPAPFFPGPFFPTPACQPHLQDAPRIQHWPPASRERETTMMPRASCEDRRWPGDLHQLRAPWPWAPPAPPSPPLCPWLSVLLIPSASASPCSTPRSRWMGLICAMV</sequence>
<proteinExistence type="predicted"/>
<name>A0A2K5PZD3_CEBIM</name>
<evidence type="ECO:0000259" key="1">
    <source>
        <dbReference type="Pfam" id="PF15248"/>
    </source>
</evidence>
<dbReference type="InterPro" id="IPR027904">
    <property type="entry name" value="DUF4587"/>
</dbReference>
<protein>
    <submittedName>
        <fullName evidence="2">Proline rich 29</fullName>
    </submittedName>
</protein>